<evidence type="ECO:0000313" key="1">
    <source>
        <dbReference type="EMBL" id="MEW9503203.1"/>
    </source>
</evidence>
<accession>A0ABV3Q7X2</accession>
<evidence type="ECO:0008006" key="3">
    <source>
        <dbReference type="Google" id="ProtNLM"/>
    </source>
</evidence>
<name>A0ABV3Q7X2_9BACL</name>
<dbReference type="EMBL" id="JBFMIA010000026">
    <property type="protein sequence ID" value="MEW9503203.1"/>
    <property type="molecule type" value="Genomic_DNA"/>
</dbReference>
<gene>
    <name evidence="1" type="ORF">AB1471_15605</name>
</gene>
<evidence type="ECO:0000313" key="2">
    <source>
        <dbReference type="Proteomes" id="UP001556040"/>
    </source>
</evidence>
<reference evidence="1 2" key="1">
    <citation type="journal article" date="1979" name="Int. J. Syst. Evol. Microbiol.">
        <title>Bacillus globisporus subsp. marinus subsp. nov.</title>
        <authorList>
            <person name="Liu H."/>
        </authorList>
    </citation>
    <scope>NUCLEOTIDE SEQUENCE [LARGE SCALE GENOMIC DNA]</scope>
    <source>
        <strain evidence="1 2">DSM 1297</strain>
    </source>
</reference>
<dbReference type="RefSeq" id="WP_367780692.1">
    <property type="nucleotide sequence ID" value="NZ_JBFMIA010000026.1"/>
</dbReference>
<dbReference type="Proteomes" id="UP001556040">
    <property type="component" value="Unassembled WGS sequence"/>
</dbReference>
<sequence>MKTLFALCVTFSMFGVDYVDAQEPTYEDHNLEIVDTNETSEEPGVGTMDQLPVL</sequence>
<organism evidence="1 2">
    <name type="scientific">Jeotgalibacillus marinus</name>
    <dbReference type="NCBI Taxonomy" id="86667"/>
    <lineage>
        <taxon>Bacteria</taxon>
        <taxon>Bacillati</taxon>
        <taxon>Bacillota</taxon>
        <taxon>Bacilli</taxon>
        <taxon>Bacillales</taxon>
        <taxon>Caryophanaceae</taxon>
        <taxon>Jeotgalibacillus</taxon>
    </lineage>
</organism>
<protein>
    <recommendedName>
        <fullName evidence="3">Secreted protein</fullName>
    </recommendedName>
</protein>
<proteinExistence type="predicted"/>
<keyword evidence="2" id="KW-1185">Reference proteome</keyword>
<comment type="caution">
    <text evidence="1">The sequence shown here is derived from an EMBL/GenBank/DDBJ whole genome shotgun (WGS) entry which is preliminary data.</text>
</comment>